<proteinExistence type="predicted"/>
<dbReference type="EMBL" id="JAAKFY010000013">
    <property type="protein sequence ID" value="KAF3847288.1"/>
    <property type="molecule type" value="Genomic_DNA"/>
</dbReference>
<keyword evidence="2" id="KW-1185">Reference proteome</keyword>
<name>A0A7J5YG84_DISMA</name>
<comment type="caution">
    <text evidence="1">The sequence shown here is derived from an EMBL/GenBank/DDBJ whole genome shotgun (WGS) entry which is preliminary data.</text>
</comment>
<organism evidence="1 2">
    <name type="scientific">Dissostichus mawsoni</name>
    <name type="common">Antarctic cod</name>
    <dbReference type="NCBI Taxonomy" id="36200"/>
    <lineage>
        <taxon>Eukaryota</taxon>
        <taxon>Metazoa</taxon>
        <taxon>Chordata</taxon>
        <taxon>Craniata</taxon>
        <taxon>Vertebrata</taxon>
        <taxon>Euteleostomi</taxon>
        <taxon>Actinopterygii</taxon>
        <taxon>Neopterygii</taxon>
        <taxon>Teleostei</taxon>
        <taxon>Neoteleostei</taxon>
        <taxon>Acanthomorphata</taxon>
        <taxon>Eupercaria</taxon>
        <taxon>Perciformes</taxon>
        <taxon>Notothenioidei</taxon>
        <taxon>Nototheniidae</taxon>
        <taxon>Dissostichus</taxon>
    </lineage>
</organism>
<dbReference type="AlphaFoldDB" id="A0A7J5YG84"/>
<dbReference type="Proteomes" id="UP000518266">
    <property type="component" value="Unassembled WGS sequence"/>
</dbReference>
<protein>
    <submittedName>
        <fullName evidence="1">Uncharacterized protein</fullName>
    </submittedName>
</protein>
<gene>
    <name evidence="1" type="ORF">F7725_020316</name>
</gene>
<reference evidence="1 2" key="1">
    <citation type="submission" date="2020-03" db="EMBL/GenBank/DDBJ databases">
        <title>Dissostichus mawsoni Genome sequencing and assembly.</title>
        <authorList>
            <person name="Park H."/>
        </authorList>
    </citation>
    <scope>NUCLEOTIDE SEQUENCE [LARGE SCALE GENOMIC DNA]</scope>
    <source>
        <strain evidence="1">DM0001</strain>
        <tissue evidence="1">Muscle</tissue>
    </source>
</reference>
<evidence type="ECO:0000313" key="1">
    <source>
        <dbReference type="EMBL" id="KAF3847288.1"/>
    </source>
</evidence>
<accession>A0A7J5YG84</accession>
<evidence type="ECO:0000313" key="2">
    <source>
        <dbReference type="Proteomes" id="UP000518266"/>
    </source>
</evidence>
<sequence>MDQKEHNIGRNGRKCTSGGYRRKKCFVINASYFFSYNNDLKSKLLSFTINNTLTVCCQFSLRCAEQSEVSFLLQ</sequence>